<dbReference type="InterPro" id="IPR011992">
    <property type="entry name" value="EF-hand-dom_pair"/>
</dbReference>
<dbReference type="SUPFAM" id="SSF52047">
    <property type="entry name" value="RNI-like"/>
    <property type="match status" value="1"/>
</dbReference>
<evidence type="ECO:0000313" key="5">
    <source>
        <dbReference type="Proteomes" id="UP000242188"/>
    </source>
</evidence>
<feature type="region of interest" description="Disordered" evidence="2">
    <location>
        <begin position="649"/>
        <end position="702"/>
    </location>
</feature>
<keyword evidence="1" id="KW-0106">Calcium</keyword>
<feature type="compositionally biased region" description="Polar residues" evidence="2">
    <location>
        <begin position="10"/>
        <end position="25"/>
    </location>
</feature>
<evidence type="ECO:0000256" key="2">
    <source>
        <dbReference type="SAM" id="MobiDB-lite"/>
    </source>
</evidence>
<dbReference type="Pfam" id="PF13516">
    <property type="entry name" value="LRR_6"/>
    <property type="match status" value="4"/>
</dbReference>
<dbReference type="CDD" id="cd00051">
    <property type="entry name" value="EFh"/>
    <property type="match status" value="1"/>
</dbReference>
<feature type="domain" description="EF-hand" evidence="3">
    <location>
        <begin position="518"/>
        <end position="553"/>
    </location>
</feature>
<dbReference type="PANTHER" id="PTHR24114:SF50">
    <property type="entry name" value="RNI-LIKE PROTEIN"/>
    <property type="match status" value="1"/>
</dbReference>
<protein>
    <recommendedName>
        <fullName evidence="3">EF-hand domain-containing protein</fullName>
    </recommendedName>
</protein>
<dbReference type="InterPro" id="IPR052394">
    <property type="entry name" value="LRR-containing"/>
</dbReference>
<sequence>MDTMELRQGSVMSDITSKAKTSQRRTSIMTRNNNSTSLAATSVKAQALANKYRLSKTPSKRAPPTKVLRIKKLNEMHAAGGFDVKEESLEKERIRKQSQRTIGQGLNFDEFDDFDFDEEEEYYYVDNSDEDASQKIYTDACKEFGAKYMKLIYNQLVKETLSLLSVVLRTLDSKAFATSLVKNSSIDTLILENNRIGGRGARYFAEVLTRNTYLTDVKIVENHLGSEGAEAICKALCHNNYVRRLDLSGNGFIEDDALFFKDMLDENHALRELYLGHNEFRERGGEVFADGLATNDFLRVLDLSWNHLRMAGATAIGKALQVNRHLEKLDISWNGFHVRGAITMSKALETNQALSYLDISCNRLTDACITCLLQGLKHNSTLRVIRMAKNPMFPASAQRILECVQENPNIGLDLIDLGDQSVTEKFYEILSGLNKKRQGFKVKYGVVWKADREVLGKQDDDEDEDDLINEDPLLVLMEYARMENISLVELFVKLDSDKSGSLSREEFMDGLEQVNIPMRRKALNKLIDKMDQDGDGEIDFDELMSAHDEHKDKLKEYLQGDVPLEETEIGRIDKSLRNVMNKRSYDNRRASTTPGGKRRFANDINIDDWFIKEQENNQKQFRDIIARNYPRSAKVRGWVQKFLVDEVSNAPDSSTDTNANTVDTTSETTNTKNDNSVADDNGNGNREQSSSADKPQNPNVNG</sequence>
<feature type="compositionally biased region" description="Low complexity" evidence="2">
    <location>
        <begin position="657"/>
        <end position="675"/>
    </location>
</feature>
<reference evidence="4 5" key="1">
    <citation type="journal article" date="2017" name="Nat. Ecol. Evol.">
        <title>Scallop genome provides insights into evolution of bilaterian karyotype and development.</title>
        <authorList>
            <person name="Wang S."/>
            <person name="Zhang J."/>
            <person name="Jiao W."/>
            <person name="Li J."/>
            <person name="Xun X."/>
            <person name="Sun Y."/>
            <person name="Guo X."/>
            <person name="Huan P."/>
            <person name="Dong B."/>
            <person name="Zhang L."/>
            <person name="Hu X."/>
            <person name="Sun X."/>
            <person name="Wang J."/>
            <person name="Zhao C."/>
            <person name="Wang Y."/>
            <person name="Wang D."/>
            <person name="Huang X."/>
            <person name="Wang R."/>
            <person name="Lv J."/>
            <person name="Li Y."/>
            <person name="Zhang Z."/>
            <person name="Liu B."/>
            <person name="Lu W."/>
            <person name="Hui Y."/>
            <person name="Liang J."/>
            <person name="Zhou Z."/>
            <person name="Hou R."/>
            <person name="Li X."/>
            <person name="Liu Y."/>
            <person name="Li H."/>
            <person name="Ning X."/>
            <person name="Lin Y."/>
            <person name="Zhao L."/>
            <person name="Xing Q."/>
            <person name="Dou J."/>
            <person name="Li Y."/>
            <person name="Mao J."/>
            <person name="Guo H."/>
            <person name="Dou H."/>
            <person name="Li T."/>
            <person name="Mu C."/>
            <person name="Jiang W."/>
            <person name="Fu Q."/>
            <person name="Fu X."/>
            <person name="Miao Y."/>
            <person name="Liu J."/>
            <person name="Yu Q."/>
            <person name="Li R."/>
            <person name="Liao H."/>
            <person name="Li X."/>
            <person name="Kong Y."/>
            <person name="Jiang Z."/>
            <person name="Chourrout D."/>
            <person name="Li R."/>
            <person name="Bao Z."/>
        </authorList>
    </citation>
    <scope>NUCLEOTIDE SEQUENCE [LARGE SCALE GENOMIC DNA]</scope>
    <source>
        <strain evidence="4 5">PY_sf001</strain>
    </source>
</reference>
<evidence type="ECO:0000259" key="3">
    <source>
        <dbReference type="PROSITE" id="PS50222"/>
    </source>
</evidence>
<evidence type="ECO:0000313" key="4">
    <source>
        <dbReference type="EMBL" id="OWF37294.1"/>
    </source>
</evidence>
<dbReference type="InterPro" id="IPR032675">
    <property type="entry name" value="LRR_dom_sf"/>
</dbReference>
<dbReference type="InterPro" id="IPR018247">
    <property type="entry name" value="EF_Hand_1_Ca_BS"/>
</dbReference>
<gene>
    <name evidence="4" type="ORF">KP79_PYT12683</name>
</gene>
<dbReference type="SMART" id="SM00054">
    <property type="entry name" value="EFh"/>
    <property type="match status" value="2"/>
</dbReference>
<keyword evidence="5" id="KW-1185">Reference proteome</keyword>
<dbReference type="SUPFAM" id="SSF47473">
    <property type="entry name" value="EF-hand"/>
    <property type="match status" value="1"/>
</dbReference>
<dbReference type="AlphaFoldDB" id="A0A210PLF1"/>
<dbReference type="Proteomes" id="UP000242188">
    <property type="component" value="Unassembled WGS sequence"/>
</dbReference>
<dbReference type="Gene3D" id="3.80.10.10">
    <property type="entry name" value="Ribonuclease Inhibitor"/>
    <property type="match status" value="2"/>
</dbReference>
<evidence type="ECO:0000256" key="1">
    <source>
        <dbReference type="ARBA" id="ARBA00022837"/>
    </source>
</evidence>
<dbReference type="InterPro" id="IPR001611">
    <property type="entry name" value="Leu-rich_rpt"/>
</dbReference>
<proteinExistence type="predicted"/>
<dbReference type="Gene3D" id="1.10.238.10">
    <property type="entry name" value="EF-hand"/>
    <property type="match status" value="1"/>
</dbReference>
<accession>A0A210PLF1</accession>
<dbReference type="Pfam" id="PF13499">
    <property type="entry name" value="EF-hand_7"/>
    <property type="match status" value="1"/>
</dbReference>
<feature type="region of interest" description="Disordered" evidence="2">
    <location>
        <begin position="1"/>
        <end position="25"/>
    </location>
</feature>
<comment type="caution">
    <text evidence="4">The sequence shown here is derived from an EMBL/GenBank/DDBJ whole genome shotgun (WGS) entry which is preliminary data.</text>
</comment>
<dbReference type="SMART" id="SM00368">
    <property type="entry name" value="LRR_RI"/>
    <property type="match status" value="8"/>
</dbReference>
<dbReference type="EMBL" id="NEDP02005592">
    <property type="protein sequence ID" value="OWF37294.1"/>
    <property type="molecule type" value="Genomic_DNA"/>
</dbReference>
<dbReference type="OrthoDB" id="120976at2759"/>
<dbReference type="PROSITE" id="PS00018">
    <property type="entry name" value="EF_HAND_1"/>
    <property type="match status" value="2"/>
</dbReference>
<dbReference type="PROSITE" id="PS50222">
    <property type="entry name" value="EF_HAND_2"/>
    <property type="match status" value="2"/>
</dbReference>
<dbReference type="GO" id="GO:0005509">
    <property type="term" value="F:calcium ion binding"/>
    <property type="evidence" value="ECO:0007669"/>
    <property type="project" value="InterPro"/>
</dbReference>
<organism evidence="4 5">
    <name type="scientific">Mizuhopecten yessoensis</name>
    <name type="common">Japanese scallop</name>
    <name type="synonym">Patinopecten yessoensis</name>
    <dbReference type="NCBI Taxonomy" id="6573"/>
    <lineage>
        <taxon>Eukaryota</taxon>
        <taxon>Metazoa</taxon>
        <taxon>Spiralia</taxon>
        <taxon>Lophotrochozoa</taxon>
        <taxon>Mollusca</taxon>
        <taxon>Bivalvia</taxon>
        <taxon>Autobranchia</taxon>
        <taxon>Pteriomorphia</taxon>
        <taxon>Pectinida</taxon>
        <taxon>Pectinoidea</taxon>
        <taxon>Pectinidae</taxon>
        <taxon>Mizuhopecten</taxon>
    </lineage>
</organism>
<feature type="compositionally biased region" description="Polar residues" evidence="2">
    <location>
        <begin position="676"/>
        <end position="702"/>
    </location>
</feature>
<dbReference type="InterPro" id="IPR002048">
    <property type="entry name" value="EF_hand_dom"/>
</dbReference>
<name>A0A210PLF1_MIZYE</name>
<dbReference type="PANTHER" id="PTHR24114">
    <property type="entry name" value="LEUCINE RICH REPEAT FAMILY PROTEIN"/>
    <property type="match status" value="1"/>
</dbReference>
<feature type="domain" description="EF-hand" evidence="3">
    <location>
        <begin position="482"/>
        <end position="517"/>
    </location>
</feature>